<evidence type="ECO:0000259" key="10">
    <source>
        <dbReference type="PROSITE" id="PS50884"/>
    </source>
</evidence>
<dbReference type="Pfam" id="PF02701">
    <property type="entry name" value="Zn_ribbon_Dof"/>
    <property type="match status" value="1"/>
</dbReference>
<evidence type="ECO:0000313" key="11">
    <source>
        <dbReference type="EMBL" id="KAI3928152.1"/>
    </source>
</evidence>
<dbReference type="GO" id="GO:0008270">
    <property type="term" value="F:zinc ion binding"/>
    <property type="evidence" value="ECO:0007669"/>
    <property type="project" value="UniProtKB-KW"/>
</dbReference>
<dbReference type="PANTHER" id="PTHR31992:SF108">
    <property type="entry name" value="DOF ZINC FINGER PROTEIN"/>
    <property type="match status" value="1"/>
</dbReference>
<feature type="domain" description="Dof-type" evidence="10">
    <location>
        <begin position="21"/>
        <end position="75"/>
    </location>
</feature>
<comment type="subcellular location">
    <subcellularLocation>
        <location evidence="8 9">Nucleus</location>
    </subcellularLocation>
</comment>
<protein>
    <recommendedName>
        <fullName evidence="9">Dof zinc finger protein</fullName>
    </recommendedName>
</protein>
<comment type="function">
    <text evidence="9">Transcription factor that binds specifically to a 5'-AA[AG]G-3' consensus core sequence.</text>
</comment>
<evidence type="ECO:0000256" key="6">
    <source>
        <dbReference type="ARBA" id="ARBA00023163"/>
    </source>
</evidence>
<evidence type="ECO:0000313" key="12">
    <source>
        <dbReference type="Proteomes" id="UP001202328"/>
    </source>
</evidence>
<dbReference type="GO" id="GO:0005634">
    <property type="term" value="C:nucleus"/>
    <property type="evidence" value="ECO:0007669"/>
    <property type="project" value="UniProtKB-SubCell"/>
</dbReference>
<dbReference type="PROSITE" id="PS50884">
    <property type="entry name" value="ZF_DOF_2"/>
    <property type="match status" value="1"/>
</dbReference>
<comment type="caution">
    <text evidence="11">The sequence shown here is derived from an EMBL/GenBank/DDBJ whole genome shotgun (WGS) entry which is preliminary data.</text>
</comment>
<sequence length="302" mass="34398">MKGLRQEDLVDGIPPKPEPPAVCARCESSNTKFCYYNNYSVSQPRYFCRDCKRYWTRGGILRNVRVGGKPVQKPKPQRRARTLDSSHPANALYYQLFQNRQLRDHHLALYQEQQRQQQMLQQQQRRSTLQPILNLATNYTPSYVDTISIVSTNIQNSHPIPFIPSSYSPAPSKYPGRDQVLTSVATMHLNNNSAISNVTNADCNYFVGNLGPPQNFHIHSFTQHQEPSEQYLVDKSQQNSVGGVNQPKLSSATVSNGEWHQKVSSLEKLHNWSRIQRKDNVSAEVNGNVSAEFNKKDNIART</sequence>
<keyword evidence="3 9" id="KW-0862">Zinc</keyword>
<dbReference type="GO" id="GO:0003677">
    <property type="term" value="F:DNA binding"/>
    <property type="evidence" value="ECO:0007669"/>
    <property type="project" value="UniProtKB-UniRule"/>
</dbReference>
<evidence type="ECO:0000256" key="9">
    <source>
        <dbReference type="RuleBase" id="RU369094"/>
    </source>
</evidence>
<dbReference type="PANTHER" id="PTHR31992">
    <property type="entry name" value="DOF ZINC FINGER PROTEIN DOF1.4-RELATED"/>
    <property type="match status" value="1"/>
</dbReference>
<dbReference type="GO" id="GO:0003700">
    <property type="term" value="F:DNA-binding transcription factor activity"/>
    <property type="evidence" value="ECO:0007669"/>
    <property type="project" value="UniProtKB-UniRule"/>
</dbReference>
<proteinExistence type="predicted"/>
<keyword evidence="2 8" id="KW-0863">Zinc-finger</keyword>
<evidence type="ECO:0000256" key="2">
    <source>
        <dbReference type="ARBA" id="ARBA00022771"/>
    </source>
</evidence>
<accession>A0AAD4SXK2</accession>
<gene>
    <name evidence="11" type="ORF">MKW98_023753</name>
</gene>
<evidence type="ECO:0000256" key="7">
    <source>
        <dbReference type="ARBA" id="ARBA00023242"/>
    </source>
</evidence>
<dbReference type="InterPro" id="IPR003851">
    <property type="entry name" value="Znf_Dof"/>
</dbReference>
<keyword evidence="5 8" id="KW-0238">DNA-binding</keyword>
<dbReference type="AlphaFoldDB" id="A0AAD4SXK2"/>
<evidence type="ECO:0000256" key="3">
    <source>
        <dbReference type="ARBA" id="ARBA00022833"/>
    </source>
</evidence>
<keyword evidence="7 8" id="KW-0539">Nucleus</keyword>
<reference evidence="11" key="1">
    <citation type="submission" date="2022-04" db="EMBL/GenBank/DDBJ databases">
        <title>A functionally conserved STORR gene fusion in Papaver species that diverged 16.8 million years ago.</title>
        <authorList>
            <person name="Catania T."/>
        </authorList>
    </citation>
    <scope>NUCLEOTIDE SEQUENCE</scope>
    <source>
        <strain evidence="11">S-188037</strain>
    </source>
</reference>
<keyword evidence="6 9" id="KW-0804">Transcription</keyword>
<evidence type="ECO:0000256" key="4">
    <source>
        <dbReference type="ARBA" id="ARBA00023015"/>
    </source>
</evidence>
<keyword evidence="1 9" id="KW-0479">Metal-binding</keyword>
<dbReference type="EMBL" id="JAJJMB010007708">
    <property type="protein sequence ID" value="KAI3928152.1"/>
    <property type="molecule type" value="Genomic_DNA"/>
</dbReference>
<evidence type="ECO:0000256" key="8">
    <source>
        <dbReference type="PROSITE-ProRule" id="PRU00071"/>
    </source>
</evidence>
<keyword evidence="4 9" id="KW-0805">Transcription regulation</keyword>
<evidence type="ECO:0000256" key="5">
    <source>
        <dbReference type="ARBA" id="ARBA00023125"/>
    </source>
</evidence>
<dbReference type="Proteomes" id="UP001202328">
    <property type="component" value="Unassembled WGS sequence"/>
</dbReference>
<keyword evidence="12" id="KW-1185">Reference proteome</keyword>
<name>A0AAD4SXK2_9MAGN</name>
<dbReference type="PROSITE" id="PS01361">
    <property type="entry name" value="ZF_DOF_1"/>
    <property type="match status" value="1"/>
</dbReference>
<evidence type="ECO:0000256" key="1">
    <source>
        <dbReference type="ARBA" id="ARBA00022723"/>
    </source>
</evidence>
<organism evidence="11 12">
    <name type="scientific">Papaver atlanticum</name>
    <dbReference type="NCBI Taxonomy" id="357466"/>
    <lineage>
        <taxon>Eukaryota</taxon>
        <taxon>Viridiplantae</taxon>
        <taxon>Streptophyta</taxon>
        <taxon>Embryophyta</taxon>
        <taxon>Tracheophyta</taxon>
        <taxon>Spermatophyta</taxon>
        <taxon>Magnoliopsida</taxon>
        <taxon>Ranunculales</taxon>
        <taxon>Papaveraceae</taxon>
        <taxon>Papaveroideae</taxon>
        <taxon>Papaver</taxon>
    </lineage>
</organism>
<dbReference type="InterPro" id="IPR045174">
    <property type="entry name" value="Dof"/>
</dbReference>